<evidence type="ECO:0000313" key="1">
    <source>
        <dbReference type="EMBL" id="GAH18457.1"/>
    </source>
</evidence>
<reference evidence="1" key="1">
    <citation type="journal article" date="2014" name="Front. Microbiol.">
        <title>High frequency of phylogenetically diverse reductive dehalogenase-homologous genes in deep subseafloor sedimentary metagenomes.</title>
        <authorList>
            <person name="Kawai M."/>
            <person name="Futagami T."/>
            <person name="Toyoda A."/>
            <person name="Takaki Y."/>
            <person name="Nishi S."/>
            <person name="Hori S."/>
            <person name="Arai W."/>
            <person name="Tsubouchi T."/>
            <person name="Morono Y."/>
            <person name="Uchiyama I."/>
            <person name="Ito T."/>
            <person name="Fujiyama A."/>
            <person name="Inagaki F."/>
            <person name="Takami H."/>
        </authorList>
    </citation>
    <scope>NUCLEOTIDE SEQUENCE</scope>
    <source>
        <strain evidence="1">Expedition CK06-06</strain>
    </source>
</reference>
<accession>X1DE48</accession>
<comment type="caution">
    <text evidence="1">The sequence shown here is derived from an EMBL/GenBank/DDBJ whole genome shotgun (WGS) entry which is preliminary data.</text>
</comment>
<gene>
    <name evidence="1" type="ORF">S01H4_53607</name>
</gene>
<protein>
    <submittedName>
        <fullName evidence="1">Uncharacterized protein</fullName>
    </submittedName>
</protein>
<dbReference type="EMBL" id="BART01030766">
    <property type="protein sequence ID" value="GAH18457.1"/>
    <property type="molecule type" value="Genomic_DNA"/>
</dbReference>
<proteinExistence type="predicted"/>
<name>X1DE48_9ZZZZ</name>
<organism evidence="1">
    <name type="scientific">marine sediment metagenome</name>
    <dbReference type="NCBI Taxonomy" id="412755"/>
    <lineage>
        <taxon>unclassified sequences</taxon>
        <taxon>metagenomes</taxon>
        <taxon>ecological metagenomes</taxon>
    </lineage>
</organism>
<feature type="non-terminal residue" evidence="1">
    <location>
        <position position="34"/>
    </location>
</feature>
<dbReference type="AlphaFoldDB" id="X1DE48"/>
<sequence length="34" mass="3769">MSVNYFGDFPEDATVYMPFNTFDSNDPTASVTST</sequence>